<dbReference type="Pfam" id="PF12937">
    <property type="entry name" value="F-box-like"/>
    <property type="match status" value="1"/>
</dbReference>
<dbReference type="HOGENOM" id="CLU_017706_0_0_1"/>
<dbReference type="GO" id="GO:0019005">
    <property type="term" value="C:SCF ubiquitin ligase complex"/>
    <property type="evidence" value="ECO:0007669"/>
    <property type="project" value="TreeGrafter"/>
</dbReference>
<feature type="domain" description="F-box" evidence="3">
    <location>
        <begin position="337"/>
        <end position="383"/>
    </location>
</feature>
<dbReference type="VEuPathDB" id="FungiDB:A1Q1_06407"/>
<sequence length="607" mass="66897">MVEPISDRLQRLDLSDPKASLAEGAEGTPGTPGTPASGSGSVTPSEIDTSELNSRSVSGAPTPAPAGAVPDDELERFRREWKEEVAAKRPGAVDVGPVKWTTAPAASGDAADKGKGKALVSSVEPEAPAPTSPVKLTRVISPEQARSPERRPAPVSPKKVTGIGLPARLVGQGLEATPAPASTSGAKIPFRAPRVRRNPLAAVEVYTQAVEAEQQGRLNDALKLYRQAFKMDDGVDRAYQREARARAEVEANTAAAAEEEGATSADIVDPRGPSEREYQFTRHIQLEADYARPLAPTSRLTALIDKYAHVKGVNPATGEEWEHSRLEEFAPLDAELPLPIANLPAEILDRIFRHLDVGAVERFGSTCWRARLLTEHTSLWHHLVKAVYRPPMLRDVSVPQLIHKHRGEWRSVFVEEERLRMDGVYIAVCHYIRPGAVTYHRFLRFYPNGTVLSFLTTDHPSDVVPMLKPSLRAKGLHIGRWRLVRMDEDEDEPETAAPSSPTKATTNGRTSPVKPTGPTKTTHNQPQKKRKHPKVVITELLEPGENTPKYEFEMELTLKETQRGRWNKLDLDHYASINLATGEALGLSLKHQKPFYFSKVRSYHPAL</sequence>
<feature type="compositionally biased region" description="Polar residues" evidence="2">
    <location>
        <begin position="42"/>
        <end position="55"/>
    </location>
</feature>
<proteinExistence type="predicted"/>
<dbReference type="Pfam" id="PF19270">
    <property type="entry name" value="FBO_C"/>
    <property type="match status" value="1"/>
</dbReference>
<evidence type="ECO:0000256" key="2">
    <source>
        <dbReference type="SAM" id="MobiDB-lite"/>
    </source>
</evidence>
<feature type="compositionally biased region" description="Basic and acidic residues" evidence="2">
    <location>
        <begin position="1"/>
        <end position="16"/>
    </location>
</feature>
<dbReference type="Proteomes" id="UP000002748">
    <property type="component" value="Unassembled WGS sequence"/>
</dbReference>
<dbReference type="GO" id="GO:0005737">
    <property type="term" value="C:cytoplasm"/>
    <property type="evidence" value="ECO:0007669"/>
    <property type="project" value="TreeGrafter"/>
</dbReference>
<feature type="region of interest" description="Disordered" evidence="2">
    <location>
        <begin position="251"/>
        <end position="273"/>
    </location>
</feature>
<accession>J6ELU1</accession>
<gene>
    <name evidence="4" type="ORF">A1Q1_06407</name>
</gene>
<dbReference type="KEGG" id="tasa:A1Q1_06407"/>
<evidence type="ECO:0000259" key="3">
    <source>
        <dbReference type="PROSITE" id="PS50181"/>
    </source>
</evidence>
<feature type="region of interest" description="Disordered" evidence="2">
    <location>
        <begin position="1"/>
        <end position="161"/>
    </location>
</feature>
<organism evidence="4 5">
    <name type="scientific">Trichosporon asahii var. asahii (strain ATCC 90039 / CBS 2479 / JCM 2466 / KCTC 7840 / NBRC 103889/ NCYC 2677 / UAMH 7654)</name>
    <name type="common">Yeast</name>
    <dbReference type="NCBI Taxonomy" id="1186058"/>
    <lineage>
        <taxon>Eukaryota</taxon>
        <taxon>Fungi</taxon>
        <taxon>Dikarya</taxon>
        <taxon>Basidiomycota</taxon>
        <taxon>Agaricomycotina</taxon>
        <taxon>Tremellomycetes</taxon>
        <taxon>Trichosporonales</taxon>
        <taxon>Trichosporonaceae</taxon>
        <taxon>Trichosporon</taxon>
    </lineage>
</organism>
<keyword evidence="1" id="KW-0833">Ubl conjugation pathway</keyword>
<dbReference type="AlphaFoldDB" id="J6ELU1"/>
<dbReference type="SUPFAM" id="SSF81383">
    <property type="entry name" value="F-box domain"/>
    <property type="match status" value="1"/>
</dbReference>
<evidence type="ECO:0000313" key="4">
    <source>
        <dbReference type="EMBL" id="EJT45269.1"/>
    </source>
</evidence>
<dbReference type="OrthoDB" id="2117972at2759"/>
<feature type="compositionally biased region" description="Low complexity" evidence="2">
    <location>
        <begin position="495"/>
        <end position="506"/>
    </location>
</feature>
<dbReference type="RefSeq" id="XP_014176996.1">
    <property type="nucleotide sequence ID" value="XM_014321521.1"/>
</dbReference>
<name>J6ELU1_TRIAS</name>
<evidence type="ECO:0000313" key="5">
    <source>
        <dbReference type="Proteomes" id="UP000002748"/>
    </source>
</evidence>
<feature type="compositionally biased region" description="Basic and acidic residues" evidence="2">
    <location>
        <begin position="75"/>
        <end position="87"/>
    </location>
</feature>
<dbReference type="InterPro" id="IPR036047">
    <property type="entry name" value="F-box-like_dom_sf"/>
</dbReference>
<feature type="compositionally biased region" description="Low complexity" evidence="2">
    <location>
        <begin position="22"/>
        <end position="41"/>
    </location>
</feature>
<dbReference type="Gene3D" id="1.20.1280.50">
    <property type="match status" value="1"/>
</dbReference>
<dbReference type="PANTHER" id="PTHR12874:SF9">
    <property type="entry name" value="F-BOX ONLY PROTEIN 48"/>
    <property type="match status" value="1"/>
</dbReference>
<evidence type="ECO:0000256" key="1">
    <source>
        <dbReference type="ARBA" id="ARBA00022786"/>
    </source>
</evidence>
<dbReference type="GO" id="GO:0031146">
    <property type="term" value="P:SCF-dependent proteasomal ubiquitin-dependent protein catabolic process"/>
    <property type="evidence" value="ECO:0007669"/>
    <property type="project" value="TreeGrafter"/>
</dbReference>
<feature type="region of interest" description="Disordered" evidence="2">
    <location>
        <begin position="488"/>
        <end position="534"/>
    </location>
</feature>
<dbReference type="EMBL" id="ALBS01000331">
    <property type="protein sequence ID" value="EJT45269.1"/>
    <property type="molecule type" value="Genomic_DNA"/>
</dbReference>
<reference evidence="4 5" key="1">
    <citation type="journal article" date="2012" name="Eukaryot. Cell">
        <title>Draft genome sequence of CBS 2479, the standard type strain of Trichosporon asahii.</title>
        <authorList>
            <person name="Yang R.Y."/>
            <person name="Li H.T."/>
            <person name="Zhu H."/>
            <person name="Zhou G.P."/>
            <person name="Wang M."/>
            <person name="Wang L."/>
        </authorList>
    </citation>
    <scope>NUCLEOTIDE SEQUENCE [LARGE SCALE GENOMIC DNA]</scope>
    <source>
        <strain evidence="5">ATCC 90039 / CBS 2479 / JCM 2466 / KCTC 7840 / NCYC 2677 / UAMH 7654</strain>
    </source>
</reference>
<comment type="caution">
    <text evidence="4">The sequence shown here is derived from an EMBL/GenBank/DDBJ whole genome shotgun (WGS) entry which is preliminary data.</text>
</comment>
<protein>
    <submittedName>
        <fullName evidence="4">F-box domain-containing protein</fullName>
    </submittedName>
</protein>
<feature type="compositionally biased region" description="Low complexity" evidence="2">
    <location>
        <begin position="56"/>
        <end position="69"/>
    </location>
</feature>
<dbReference type="PANTHER" id="PTHR12874">
    <property type="entry name" value="F-BOX ONLY PROTEIN 48-RELATED"/>
    <property type="match status" value="1"/>
</dbReference>
<dbReference type="PROSITE" id="PS50181">
    <property type="entry name" value="FBOX"/>
    <property type="match status" value="1"/>
</dbReference>
<dbReference type="InterPro" id="IPR001810">
    <property type="entry name" value="F-box_dom"/>
</dbReference>
<dbReference type="InterPro" id="IPR045464">
    <property type="entry name" value="Hrt3/FBXO9_C"/>
</dbReference>
<dbReference type="GeneID" id="25989919"/>